<accession>A0ABX0GX58</accession>
<comment type="caution">
    <text evidence="1">The sequence shown here is derived from an EMBL/GenBank/DDBJ whole genome shotgun (WGS) entry which is preliminary data.</text>
</comment>
<name>A0ABX0GX58_9ACTN</name>
<proteinExistence type="predicted"/>
<dbReference type="EMBL" id="JAANNP010000004">
    <property type="protein sequence ID" value="NHC14204.1"/>
    <property type="molecule type" value="Genomic_DNA"/>
</dbReference>
<reference evidence="1 2" key="1">
    <citation type="submission" date="2020-03" db="EMBL/GenBank/DDBJ databases">
        <title>Two novel Motilibacter sp.</title>
        <authorList>
            <person name="Liu S."/>
        </authorList>
    </citation>
    <scope>NUCLEOTIDE SEQUENCE [LARGE SCALE GENOMIC DNA]</scope>
    <source>
        <strain evidence="1 2">E257</strain>
    </source>
</reference>
<dbReference type="NCBIfam" id="TIGR03843">
    <property type="entry name" value="SCO1664 family protein"/>
    <property type="match status" value="1"/>
</dbReference>
<keyword evidence="2" id="KW-1185">Reference proteome</keyword>
<sequence length="268" mass="28738">MTTSAVADALHLLRAGSIEVEGRLVDASNATLYARISLDGVDASCVYKPVAGERPLWDFPDGTLAGREVSAYLVSAYAGWDVVPPTVLRDGPFGPGMVQLWVDADDTVELVDIVARPALPPGWHAVLDARGEGGEAVVLAHAPDPRLRRMAVFDAVINNADRKGGHILPCGPEAGAAVHGVDHGVSFNVEEKLRTVLWGWAGRRIDPEDLETLARVRDGLEGELGGQLAAHLTPSEVAATKRRVRRLLREARMPLPVPGWPAIPWPAF</sequence>
<dbReference type="InterPro" id="IPR022292">
    <property type="entry name" value="CHP03843"/>
</dbReference>
<protein>
    <submittedName>
        <fullName evidence="1">SCO1664 family protein</fullName>
    </submittedName>
</protein>
<dbReference type="Proteomes" id="UP000800981">
    <property type="component" value="Unassembled WGS sequence"/>
</dbReference>
<dbReference type="RefSeq" id="WP_166281468.1">
    <property type="nucleotide sequence ID" value="NZ_JAANNP010000004.1"/>
</dbReference>
<evidence type="ECO:0000313" key="2">
    <source>
        <dbReference type="Proteomes" id="UP000800981"/>
    </source>
</evidence>
<gene>
    <name evidence="1" type="ORF">G9H71_10470</name>
</gene>
<evidence type="ECO:0000313" key="1">
    <source>
        <dbReference type="EMBL" id="NHC14204.1"/>
    </source>
</evidence>
<organism evidence="1 2">
    <name type="scientific">Motilibacter deserti</name>
    <dbReference type="NCBI Taxonomy" id="2714956"/>
    <lineage>
        <taxon>Bacteria</taxon>
        <taxon>Bacillati</taxon>
        <taxon>Actinomycetota</taxon>
        <taxon>Actinomycetes</taxon>
        <taxon>Motilibacterales</taxon>
        <taxon>Motilibacteraceae</taxon>
        <taxon>Motilibacter</taxon>
    </lineage>
</organism>